<dbReference type="EMBL" id="JBHLTR010000013">
    <property type="protein sequence ID" value="MFC0559375.1"/>
    <property type="molecule type" value="Genomic_DNA"/>
</dbReference>
<evidence type="ECO:0000313" key="2">
    <source>
        <dbReference type="EMBL" id="MFC0559375.1"/>
    </source>
</evidence>
<dbReference type="PANTHER" id="PTHR32027">
    <property type="entry name" value="CYTOSINE DEAMINASE"/>
    <property type="match status" value="1"/>
</dbReference>
<dbReference type="InterPro" id="IPR052349">
    <property type="entry name" value="Metallo-hydrolase_Enzymes"/>
</dbReference>
<accession>A0ABV6NF33</accession>
<reference evidence="2 3" key="1">
    <citation type="submission" date="2024-09" db="EMBL/GenBank/DDBJ databases">
        <authorList>
            <person name="Sun Q."/>
            <person name="Mori K."/>
        </authorList>
    </citation>
    <scope>NUCLEOTIDE SEQUENCE [LARGE SCALE GENOMIC DNA]</scope>
    <source>
        <strain evidence="2 3">NCAIM B.02301</strain>
    </source>
</reference>
<dbReference type="Pfam" id="PF07969">
    <property type="entry name" value="Amidohydro_3"/>
    <property type="match status" value="1"/>
</dbReference>
<sequence>MFDLVIKEVRLLSSDDIVDIAIKDGVIEKIGQIDEPCQQLIQGERRLLLPPYVESHIHLDTALTSGKPAVNHSGELFEGIQLWNQYRQTMTYEDVVNRALEVIKTMAAQGVLYMRSMVDTSDPELTALRALLDVKETVSSFMTLQLVGFPQNGLSSKEGKEQLKQAIELGVDGISAVPHLEATREKGIQSVETCYQLALEHDCFVHIFCDEIDDGQSRFLEVVADFAIETGLKERVTVSHINAMSYYEEAYVRKLMGLLQASKINVVTAPLISTAMQGRLDSWPKGRGMTRVKDLHQAGITVAVAHDDFLSPFYPLGTGSLLSAGHLLLHLAHMTGADDFDAVLNMITTKPASVLELKGYGIKERNEANLILVSATNAHDLLRRQPVAEVVISKGEMLAETTRPQTVFYSNLNQVREEVEQ</sequence>
<protein>
    <submittedName>
        <fullName evidence="2">Amidohydrolase family protein</fullName>
    </submittedName>
</protein>
<keyword evidence="3" id="KW-1185">Reference proteome</keyword>
<dbReference type="Gene3D" id="2.30.40.10">
    <property type="entry name" value="Urease, subunit C, domain 1"/>
    <property type="match status" value="1"/>
</dbReference>
<comment type="caution">
    <text evidence="2">The sequence shown here is derived from an EMBL/GenBank/DDBJ whole genome shotgun (WGS) entry which is preliminary data.</text>
</comment>
<dbReference type="CDD" id="cd01293">
    <property type="entry name" value="Bact_CD"/>
    <property type="match status" value="1"/>
</dbReference>
<dbReference type="InterPro" id="IPR011059">
    <property type="entry name" value="Metal-dep_hydrolase_composite"/>
</dbReference>
<dbReference type="Proteomes" id="UP001589833">
    <property type="component" value="Unassembled WGS sequence"/>
</dbReference>
<organism evidence="2 3">
    <name type="scientific">Halalkalibacter alkalisediminis</name>
    <dbReference type="NCBI Taxonomy" id="935616"/>
    <lineage>
        <taxon>Bacteria</taxon>
        <taxon>Bacillati</taxon>
        <taxon>Bacillota</taxon>
        <taxon>Bacilli</taxon>
        <taxon>Bacillales</taxon>
        <taxon>Bacillaceae</taxon>
        <taxon>Halalkalibacter</taxon>
    </lineage>
</organism>
<dbReference type="SUPFAM" id="SSF51556">
    <property type="entry name" value="Metallo-dependent hydrolases"/>
    <property type="match status" value="1"/>
</dbReference>
<dbReference type="Gene3D" id="3.20.20.140">
    <property type="entry name" value="Metal-dependent hydrolases"/>
    <property type="match status" value="1"/>
</dbReference>
<dbReference type="InterPro" id="IPR032466">
    <property type="entry name" value="Metal_Hydrolase"/>
</dbReference>
<evidence type="ECO:0000259" key="1">
    <source>
        <dbReference type="Pfam" id="PF07969"/>
    </source>
</evidence>
<dbReference type="PANTHER" id="PTHR32027:SF0">
    <property type="entry name" value="CYTOSINE DEAMINASE"/>
    <property type="match status" value="1"/>
</dbReference>
<name>A0ABV6NF33_9BACI</name>
<dbReference type="SUPFAM" id="SSF51338">
    <property type="entry name" value="Composite domain of metallo-dependent hydrolases"/>
    <property type="match status" value="1"/>
</dbReference>
<evidence type="ECO:0000313" key="3">
    <source>
        <dbReference type="Proteomes" id="UP001589833"/>
    </source>
</evidence>
<dbReference type="InterPro" id="IPR013108">
    <property type="entry name" value="Amidohydro_3"/>
</dbReference>
<proteinExistence type="predicted"/>
<feature type="domain" description="Amidohydrolase 3" evidence="1">
    <location>
        <begin position="102"/>
        <end position="396"/>
    </location>
</feature>
<gene>
    <name evidence="2" type="ORF">ACFFH4_09975</name>
</gene>
<dbReference type="RefSeq" id="WP_273841719.1">
    <property type="nucleotide sequence ID" value="NZ_JAQQWT010000004.1"/>
</dbReference>